<feature type="transmembrane region" description="Helical" evidence="7">
    <location>
        <begin position="231"/>
        <end position="251"/>
    </location>
</feature>
<evidence type="ECO:0000259" key="8">
    <source>
        <dbReference type="Pfam" id="PF20684"/>
    </source>
</evidence>
<dbReference type="Pfam" id="PF20684">
    <property type="entry name" value="Fung_rhodopsin"/>
    <property type="match status" value="1"/>
</dbReference>
<feature type="transmembrane region" description="Helical" evidence="7">
    <location>
        <begin position="271"/>
        <end position="291"/>
    </location>
</feature>
<keyword evidence="2 7" id="KW-0812">Transmembrane</keyword>
<comment type="subcellular location">
    <subcellularLocation>
        <location evidence="1">Membrane</location>
        <topology evidence="1">Multi-pass membrane protein</topology>
    </subcellularLocation>
</comment>
<name>A0A161WNL1_COLIC</name>
<evidence type="ECO:0000256" key="4">
    <source>
        <dbReference type="ARBA" id="ARBA00023136"/>
    </source>
</evidence>
<evidence type="ECO:0000256" key="6">
    <source>
        <dbReference type="SAM" id="MobiDB-lite"/>
    </source>
</evidence>
<proteinExistence type="inferred from homology"/>
<feature type="transmembrane region" description="Helical" evidence="7">
    <location>
        <begin position="72"/>
        <end position="96"/>
    </location>
</feature>
<dbReference type="PANTHER" id="PTHR33048:SF167">
    <property type="entry name" value="INTEGRAL MEMBRANE PROTEIN"/>
    <property type="match status" value="1"/>
</dbReference>
<organism evidence="9 10">
    <name type="scientific">Colletotrichum incanum</name>
    <name type="common">Soybean anthracnose fungus</name>
    <dbReference type="NCBI Taxonomy" id="1573173"/>
    <lineage>
        <taxon>Eukaryota</taxon>
        <taxon>Fungi</taxon>
        <taxon>Dikarya</taxon>
        <taxon>Ascomycota</taxon>
        <taxon>Pezizomycotina</taxon>
        <taxon>Sordariomycetes</taxon>
        <taxon>Hypocreomycetidae</taxon>
        <taxon>Glomerellales</taxon>
        <taxon>Glomerellaceae</taxon>
        <taxon>Colletotrichum</taxon>
        <taxon>Colletotrichum spaethianum species complex</taxon>
    </lineage>
</organism>
<dbReference type="InterPro" id="IPR049326">
    <property type="entry name" value="Rhodopsin_dom_fungi"/>
</dbReference>
<evidence type="ECO:0000256" key="1">
    <source>
        <dbReference type="ARBA" id="ARBA00004141"/>
    </source>
</evidence>
<dbReference type="Proteomes" id="UP000076584">
    <property type="component" value="Unassembled WGS sequence"/>
</dbReference>
<keyword evidence="4 7" id="KW-0472">Membrane</keyword>
<evidence type="ECO:0000256" key="5">
    <source>
        <dbReference type="ARBA" id="ARBA00038359"/>
    </source>
</evidence>
<reference evidence="9 10" key="1">
    <citation type="submission" date="2015-06" db="EMBL/GenBank/DDBJ databases">
        <title>Survival trade-offs in plant roots during colonization by closely related pathogenic and mutualistic fungi.</title>
        <authorList>
            <person name="Hacquard S."/>
            <person name="Kracher B."/>
            <person name="Hiruma K."/>
            <person name="Weinman A."/>
            <person name="Muench P."/>
            <person name="Garrido Oter R."/>
            <person name="Ver Loren van Themaat E."/>
            <person name="Dallerey J.-F."/>
            <person name="Damm U."/>
            <person name="Henrissat B."/>
            <person name="Lespinet O."/>
            <person name="Thon M."/>
            <person name="Kemen E."/>
            <person name="McHardy A.C."/>
            <person name="Schulze-Lefert P."/>
            <person name="O'Connell R.J."/>
        </authorList>
    </citation>
    <scope>NUCLEOTIDE SEQUENCE [LARGE SCALE GENOMIC DNA]</scope>
    <source>
        <strain evidence="9 10">MAFF 238704</strain>
    </source>
</reference>
<keyword evidence="10" id="KW-1185">Reference proteome</keyword>
<evidence type="ECO:0000256" key="2">
    <source>
        <dbReference type="ARBA" id="ARBA00022692"/>
    </source>
</evidence>
<feature type="transmembrane region" description="Helical" evidence="7">
    <location>
        <begin position="153"/>
        <end position="173"/>
    </location>
</feature>
<gene>
    <name evidence="9" type="ORF">CI238_10853</name>
</gene>
<feature type="non-terminal residue" evidence="9">
    <location>
        <position position="1"/>
    </location>
</feature>
<feature type="region of interest" description="Disordered" evidence="6">
    <location>
        <begin position="309"/>
        <end position="339"/>
    </location>
</feature>
<keyword evidence="3 7" id="KW-1133">Transmembrane helix</keyword>
<feature type="transmembrane region" description="Helical" evidence="7">
    <location>
        <begin position="193"/>
        <end position="219"/>
    </location>
</feature>
<protein>
    <submittedName>
        <fullName evidence="9">Integral membrane protein</fullName>
    </submittedName>
</protein>
<evidence type="ECO:0000256" key="7">
    <source>
        <dbReference type="SAM" id="Phobius"/>
    </source>
</evidence>
<accession>A0A161WNL1</accession>
<dbReference type="EMBL" id="LFIW01000088">
    <property type="protein sequence ID" value="KZL88078.1"/>
    <property type="molecule type" value="Genomic_DNA"/>
</dbReference>
<evidence type="ECO:0000313" key="10">
    <source>
        <dbReference type="Proteomes" id="UP000076584"/>
    </source>
</evidence>
<evidence type="ECO:0000313" key="9">
    <source>
        <dbReference type="EMBL" id="KZL88078.1"/>
    </source>
</evidence>
<feature type="transmembrane region" description="Helical" evidence="7">
    <location>
        <begin position="116"/>
        <end position="141"/>
    </location>
</feature>
<feature type="domain" description="Rhodopsin" evidence="8">
    <location>
        <begin position="56"/>
        <end position="297"/>
    </location>
</feature>
<feature type="transmembrane region" description="Helical" evidence="7">
    <location>
        <begin position="39"/>
        <end position="60"/>
    </location>
</feature>
<dbReference type="InterPro" id="IPR052337">
    <property type="entry name" value="SAT4-like"/>
</dbReference>
<dbReference type="GO" id="GO:0016020">
    <property type="term" value="C:membrane"/>
    <property type="evidence" value="ECO:0007669"/>
    <property type="project" value="UniProtKB-SubCell"/>
</dbReference>
<comment type="similarity">
    <text evidence="5">Belongs to the SAT4 family.</text>
</comment>
<evidence type="ECO:0000256" key="3">
    <source>
        <dbReference type="ARBA" id="ARBA00022989"/>
    </source>
</evidence>
<sequence length="410" mass="45521">LFTKGSLLPPTVTTIMANVNTTVAPADAEWAAESNTTQILTVVTIFNFLALGCVGARLYAKIWVIKAPHMDDWMMIPAAICSAGGGWVVFVIQAQYGLGKHYRTIDPADYVKFQHAAFFSVIVSSAAGMMFLKVSIALNLLRLSPSRWYQWSLWATIGLTVVYCVGGMFPFFLNCQPMSGYWDKSTKPVCMPLGMFIRLGVLNTSLNIFTDVVLATLPVPIVWNLQMELKIRLYVIGILSLGYLAVAMGIVKAVYQLAFGSDMDKTFHYHIFVWGFLQIQFGIIAACAPALRPLLARILRLTSHDGYKNDGDSPSQKNGTAVRGKCRRTMRSGTGPRFNRDHQYELNERAFGDQDSDRAFTNLGVTKVATAAFYRYYNSDKRSGSEERILQDDRPVAATGILKTIEVTVK</sequence>
<dbReference type="PANTHER" id="PTHR33048">
    <property type="entry name" value="PTH11-LIKE INTEGRAL MEMBRANE PROTEIN (AFU_ORTHOLOGUE AFUA_5G11245)"/>
    <property type="match status" value="1"/>
</dbReference>
<dbReference type="AlphaFoldDB" id="A0A161WNL1"/>
<comment type="caution">
    <text evidence="9">The sequence shown here is derived from an EMBL/GenBank/DDBJ whole genome shotgun (WGS) entry which is preliminary data.</text>
</comment>